<evidence type="ECO:0000313" key="2">
    <source>
        <dbReference type="EMBL" id="UTF52900.1"/>
    </source>
</evidence>
<accession>A0A9E7STU9</accession>
<dbReference type="GeneID" id="73291197"/>
<dbReference type="RefSeq" id="WP_254156971.1">
    <property type="nucleotide sequence ID" value="NZ_CP100355.1"/>
</dbReference>
<dbReference type="Proteomes" id="UP001056855">
    <property type="component" value="Chromosome"/>
</dbReference>
<feature type="region of interest" description="Disordered" evidence="1">
    <location>
        <begin position="84"/>
        <end position="106"/>
    </location>
</feature>
<reference evidence="2" key="1">
    <citation type="submission" date="2022-06" db="EMBL/GenBank/DDBJ databases">
        <title>Diverse halophilic archaea isolated from saline environments.</title>
        <authorList>
            <person name="Cui H.-L."/>
        </authorList>
    </citation>
    <scope>NUCLEOTIDE SEQUENCE</scope>
    <source>
        <strain evidence="2">WLHS1</strain>
    </source>
</reference>
<proteinExistence type="predicted"/>
<protein>
    <submittedName>
        <fullName evidence="2">Uncharacterized protein</fullName>
    </submittedName>
</protein>
<dbReference type="KEGG" id="sawl:NGM29_14085"/>
<evidence type="ECO:0000256" key="1">
    <source>
        <dbReference type="SAM" id="MobiDB-lite"/>
    </source>
</evidence>
<dbReference type="PROSITE" id="PS51257">
    <property type="entry name" value="PROKAR_LIPOPROTEIN"/>
    <property type="match status" value="1"/>
</dbReference>
<evidence type="ECO:0000313" key="3">
    <source>
        <dbReference type="Proteomes" id="UP001056855"/>
    </source>
</evidence>
<dbReference type="EMBL" id="CP100355">
    <property type="protein sequence ID" value="UTF52900.1"/>
    <property type="molecule type" value="Genomic_DNA"/>
</dbReference>
<name>A0A9E7STU9_9EURY</name>
<feature type="compositionally biased region" description="Basic and acidic residues" evidence="1">
    <location>
        <begin position="84"/>
        <end position="98"/>
    </location>
</feature>
<sequence length="273" mass="30212">MKRRDLLATSSTSILLGSAGCLGSLERTDDGSYQEADLDCERFKGEFGVLVVGVPVAVPDDASVIDIEEAGILKYDVVEAEMEHAGETRSEAEERISEYDEEGEMKQTGSVELGNGDRYADVKASLNEYESIESKHLGPRWYVTYQGDVYGLSLGASPLPLRLGDRGDESDPRSAVIEIYAVDSVPDDAVVIDAVGEEHDEHEHLGEVLTIAGCSHEIEGVPSWRNRITKYYIPPDQYQEIRDILGETREDDDGWYVGYDTEVYRLDPILSVP</sequence>
<dbReference type="AlphaFoldDB" id="A0A9E7STU9"/>
<keyword evidence="3" id="KW-1185">Reference proteome</keyword>
<organism evidence="2 3">
    <name type="scientific">Natronosalvus rutilus</name>
    <dbReference type="NCBI Taxonomy" id="2953753"/>
    <lineage>
        <taxon>Archaea</taxon>
        <taxon>Methanobacteriati</taxon>
        <taxon>Methanobacteriota</taxon>
        <taxon>Stenosarchaea group</taxon>
        <taxon>Halobacteria</taxon>
        <taxon>Halobacteriales</taxon>
        <taxon>Natrialbaceae</taxon>
        <taxon>Natronosalvus</taxon>
    </lineage>
</organism>
<gene>
    <name evidence="2" type="ORF">NGM29_14085</name>
</gene>